<organism evidence="1">
    <name type="scientific">hydrothermal vent metagenome</name>
    <dbReference type="NCBI Taxonomy" id="652676"/>
    <lineage>
        <taxon>unclassified sequences</taxon>
        <taxon>metagenomes</taxon>
        <taxon>ecological metagenomes</taxon>
    </lineage>
</organism>
<dbReference type="InterPro" id="IPR009267">
    <property type="entry name" value="NTP_transf_6"/>
</dbReference>
<gene>
    <name evidence="1" type="ORF">MNBD_GAMMA17-1438</name>
</gene>
<accession>A0A3B0ZAJ4</accession>
<dbReference type="PANTHER" id="PTHR39166">
    <property type="entry name" value="BLL1166 PROTEIN"/>
    <property type="match status" value="1"/>
</dbReference>
<dbReference type="Pfam" id="PF06042">
    <property type="entry name" value="NTP_transf_6"/>
    <property type="match status" value="1"/>
</dbReference>
<reference evidence="1" key="1">
    <citation type="submission" date="2018-06" db="EMBL/GenBank/DDBJ databases">
        <authorList>
            <person name="Zhirakovskaya E."/>
        </authorList>
    </citation>
    <scope>NUCLEOTIDE SEQUENCE</scope>
</reference>
<name>A0A3B0ZAJ4_9ZZZZ</name>
<evidence type="ECO:0008006" key="2">
    <source>
        <dbReference type="Google" id="ProtNLM"/>
    </source>
</evidence>
<dbReference type="EMBL" id="UOFQ01000187">
    <property type="protein sequence ID" value="VAW90415.1"/>
    <property type="molecule type" value="Genomic_DNA"/>
</dbReference>
<sequence length="181" mass="20671">MKSFEIISRWILGDKFRLECLRAAESTLNYEWYLSAGFVRNLVWDKLQGNEKVTPLNDIDLIYFDPSNISPNQDIEIENELVKSMPGSNWSVKNQARMSLKHGHNSYGGCIEAMSYWPEIQTAVAVTITKKGAISVRSPFPACEVIRLAATRNPKCTSNVFQSRISSKKWLELWPKLIIET</sequence>
<proteinExistence type="predicted"/>
<evidence type="ECO:0000313" key="1">
    <source>
        <dbReference type="EMBL" id="VAW90415.1"/>
    </source>
</evidence>
<protein>
    <recommendedName>
        <fullName evidence="2">Nucleotidyltransferase family protein</fullName>
    </recommendedName>
</protein>
<dbReference type="PANTHER" id="PTHR39166:SF1">
    <property type="entry name" value="BLL1166 PROTEIN"/>
    <property type="match status" value="1"/>
</dbReference>
<dbReference type="AlphaFoldDB" id="A0A3B0ZAJ4"/>